<feature type="transmembrane region" description="Helical" evidence="1">
    <location>
        <begin position="64"/>
        <end position="83"/>
    </location>
</feature>
<feature type="transmembrane region" description="Helical" evidence="1">
    <location>
        <begin position="188"/>
        <end position="212"/>
    </location>
</feature>
<evidence type="ECO:0008006" key="4">
    <source>
        <dbReference type="Google" id="ProtNLM"/>
    </source>
</evidence>
<name>A0A4R2EHV3_9BACT</name>
<keyword evidence="1" id="KW-0472">Membrane</keyword>
<keyword evidence="1" id="KW-1133">Transmembrane helix</keyword>
<sequence length="222" mass="26242">MDQNQIWTYVSLLSPIVLLLGISIGLYNFKHLGVSTRYLFYYLVLCLGADFLCRYFGYYSRFKYNLFIVPIFGFFELAIFSKLYYSHILRRRSNILIGFMVLALLCVSSELLFVSRLLHLKNFQSFGKVIADVVIVLYCLMYYWRIFNGSIPIVKEHRYLNVAALIYFSINLVLFLPINFLVNESISVVFLFWVLNLVSLNLFYLVLIYLIWQNGKIRKCLR</sequence>
<proteinExistence type="predicted"/>
<dbReference type="AlphaFoldDB" id="A0A4R2EHV3"/>
<reference evidence="2 3" key="1">
    <citation type="submission" date="2019-03" db="EMBL/GenBank/DDBJ databases">
        <title>Genomic Encyclopedia of Archaeal and Bacterial Type Strains, Phase II (KMG-II): from individual species to whole genera.</title>
        <authorList>
            <person name="Goeker M."/>
        </authorList>
    </citation>
    <scope>NUCLEOTIDE SEQUENCE [LARGE SCALE GENOMIC DNA]</scope>
    <source>
        <strain evidence="2 3">RL-C</strain>
    </source>
</reference>
<feature type="transmembrane region" description="Helical" evidence="1">
    <location>
        <begin position="6"/>
        <end position="27"/>
    </location>
</feature>
<comment type="caution">
    <text evidence="2">The sequence shown here is derived from an EMBL/GenBank/DDBJ whole genome shotgun (WGS) entry which is preliminary data.</text>
</comment>
<gene>
    <name evidence="2" type="ORF">CLV25_11579</name>
</gene>
<dbReference type="Proteomes" id="UP000294830">
    <property type="component" value="Unassembled WGS sequence"/>
</dbReference>
<evidence type="ECO:0000256" key="1">
    <source>
        <dbReference type="SAM" id="Phobius"/>
    </source>
</evidence>
<evidence type="ECO:0000313" key="2">
    <source>
        <dbReference type="EMBL" id="TCN63729.1"/>
    </source>
</evidence>
<dbReference type="EMBL" id="SLWB01000015">
    <property type="protein sequence ID" value="TCN63729.1"/>
    <property type="molecule type" value="Genomic_DNA"/>
</dbReference>
<keyword evidence="1" id="KW-0812">Transmembrane</keyword>
<organism evidence="2 3">
    <name type="scientific">Acetobacteroides hydrogenigenes</name>
    <dbReference type="NCBI Taxonomy" id="979970"/>
    <lineage>
        <taxon>Bacteria</taxon>
        <taxon>Pseudomonadati</taxon>
        <taxon>Bacteroidota</taxon>
        <taxon>Bacteroidia</taxon>
        <taxon>Bacteroidales</taxon>
        <taxon>Rikenellaceae</taxon>
        <taxon>Acetobacteroides</taxon>
    </lineage>
</organism>
<feature type="transmembrane region" description="Helical" evidence="1">
    <location>
        <begin position="126"/>
        <end position="147"/>
    </location>
</feature>
<keyword evidence="3" id="KW-1185">Reference proteome</keyword>
<feature type="transmembrane region" description="Helical" evidence="1">
    <location>
        <begin position="39"/>
        <end position="58"/>
    </location>
</feature>
<feature type="transmembrane region" description="Helical" evidence="1">
    <location>
        <begin position="95"/>
        <end position="114"/>
    </location>
</feature>
<protein>
    <recommendedName>
        <fullName evidence="4">YhhN-like protein</fullName>
    </recommendedName>
</protein>
<feature type="transmembrane region" description="Helical" evidence="1">
    <location>
        <begin position="159"/>
        <end position="182"/>
    </location>
</feature>
<accession>A0A4R2EHV3</accession>
<evidence type="ECO:0000313" key="3">
    <source>
        <dbReference type="Proteomes" id="UP000294830"/>
    </source>
</evidence>